<evidence type="ECO:0000313" key="2">
    <source>
        <dbReference type="EMBL" id="KAK8835751.1"/>
    </source>
</evidence>
<organism evidence="2 3">
    <name type="scientific">Tritrichomonas musculus</name>
    <dbReference type="NCBI Taxonomy" id="1915356"/>
    <lineage>
        <taxon>Eukaryota</taxon>
        <taxon>Metamonada</taxon>
        <taxon>Parabasalia</taxon>
        <taxon>Tritrichomonadida</taxon>
        <taxon>Tritrichomonadidae</taxon>
        <taxon>Tritrichomonas</taxon>
    </lineage>
</organism>
<feature type="compositionally biased region" description="Low complexity" evidence="1">
    <location>
        <begin position="170"/>
        <end position="182"/>
    </location>
</feature>
<evidence type="ECO:0000313" key="3">
    <source>
        <dbReference type="Proteomes" id="UP001470230"/>
    </source>
</evidence>
<protein>
    <submittedName>
        <fullName evidence="2">Uncharacterized protein</fullName>
    </submittedName>
</protein>
<dbReference type="EMBL" id="JAPFFF010000075">
    <property type="protein sequence ID" value="KAK8835751.1"/>
    <property type="molecule type" value="Genomic_DNA"/>
</dbReference>
<comment type="caution">
    <text evidence="2">The sequence shown here is derived from an EMBL/GenBank/DDBJ whole genome shotgun (WGS) entry which is preliminary data.</text>
</comment>
<proteinExistence type="predicted"/>
<evidence type="ECO:0000256" key="1">
    <source>
        <dbReference type="SAM" id="MobiDB-lite"/>
    </source>
</evidence>
<feature type="region of interest" description="Disordered" evidence="1">
    <location>
        <begin position="160"/>
        <end position="187"/>
    </location>
</feature>
<dbReference type="Proteomes" id="UP001470230">
    <property type="component" value="Unassembled WGS sequence"/>
</dbReference>
<keyword evidence="3" id="KW-1185">Reference proteome</keyword>
<reference evidence="2 3" key="1">
    <citation type="submission" date="2024-04" db="EMBL/GenBank/DDBJ databases">
        <title>Tritrichomonas musculus Genome.</title>
        <authorList>
            <person name="Alves-Ferreira E."/>
            <person name="Grigg M."/>
            <person name="Lorenzi H."/>
            <person name="Galac M."/>
        </authorList>
    </citation>
    <scope>NUCLEOTIDE SEQUENCE [LARGE SCALE GENOMIC DNA]</scope>
    <source>
        <strain evidence="2 3">EAF2021</strain>
    </source>
</reference>
<gene>
    <name evidence="2" type="ORF">M9Y10_040570</name>
</gene>
<name>A0ABR2GPE8_9EUKA</name>
<sequence length="242" mass="28093">MIGAKQRQLGIKATGTTVSIPNAPMAKLMYYLNTVDSLTDFGIPSHLKDYSSYSNLSFDEENQVLCLAVLLSPDMFTEKGIMINDPRLCPDANNEFYEISDVRTAVAITQEFIIRGKKVHTLKIMAFKTAWIENNYFYPMMSYKNRLEAISEGNVEDLRPRPKQIEYRYSPSPSTNQQPSSRRSIEEYNDHKKHQNANSSYHNDYSYSSYSDYSYSDYSYSSHHHHHHHHHHKQQNSCCIIM</sequence>
<accession>A0ABR2GPE8</accession>